<name>A0A7C8JN02_ORBOL</name>
<feature type="signal peptide" evidence="1">
    <location>
        <begin position="1"/>
        <end position="20"/>
    </location>
</feature>
<evidence type="ECO:0000256" key="1">
    <source>
        <dbReference type="SAM" id="SignalP"/>
    </source>
</evidence>
<accession>A0A7C8JN02</accession>
<feature type="chain" id="PRO_5028845258" evidence="1">
    <location>
        <begin position="21"/>
        <end position="298"/>
    </location>
</feature>
<keyword evidence="1" id="KW-0732">Signal</keyword>
<evidence type="ECO:0000313" key="3">
    <source>
        <dbReference type="Proteomes" id="UP000480548"/>
    </source>
</evidence>
<dbReference type="AlphaFoldDB" id="A0A7C8JN02"/>
<reference evidence="2 3" key="1">
    <citation type="submission" date="2019-06" db="EMBL/GenBank/DDBJ databases">
        <authorList>
            <person name="Palmer J.M."/>
        </authorList>
    </citation>
    <scope>NUCLEOTIDE SEQUENCE [LARGE SCALE GENOMIC DNA]</scope>
    <source>
        <strain evidence="2 3">TWF703</strain>
    </source>
</reference>
<dbReference type="EMBL" id="WIQZ01000061">
    <property type="protein sequence ID" value="KAF3129558.1"/>
    <property type="molecule type" value="Genomic_DNA"/>
</dbReference>
<evidence type="ECO:0000313" key="2">
    <source>
        <dbReference type="EMBL" id="KAF3129558.1"/>
    </source>
</evidence>
<protein>
    <submittedName>
        <fullName evidence="2">Uncharacterized protein</fullName>
    </submittedName>
</protein>
<comment type="caution">
    <text evidence="2">The sequence shown here is derived from an EMBL/GenBank/DDBJ whole genome shotgun (WGS) entry which is preliminary data.</text>
</comment>
<proteinExistence type="predicted"/>
<sequence length="298" mass="33811">MLQKILFYTSLLLTPVLTAAHIPYLDSAGLHNSYTSAFQFHDNTYSRALCTTTYCPPRYFQPPSNSTNSTRGGFKRPRWTGESWSKVYLSAGEDLHFEFGVPNIPALEFPSFRPTVYLLGRCLPSPRVFGYPRPQFLENPGSQLDLPRGCKLKGLRFHLSDPGWEATKFYEKYIGATFLRYLDYTVPVGCDGEVYIVVKGWEKRVTEYYVAVGKEEQFPPYESTDGIAKAEDVKKWANVPYKTIPKITSSCSCPGIIIYGIFRTAFVRYSRGYILGFADARVKVTQVISYDHALADLE</sequence>
<gene>
    <name evidence="2" type="ORF">TWF703_008845</name>
</gene>
<dbReference type="Proteomes" id="UP000480548">
    <property type="component" value="Unassembled WGS sequence"/>
</dbReference>
<organism evidence="2 3">
    <name type="scientific">Orbilia oligospora</name>
    <name type="common">Nematode-trapping fungus</name>
    <name type="synonym">Arthrobotrys oligospora</name>
    <dbReference type="NCBI Taxonomy" id="2813651"/>
    <lineage>
        <taxon>Eukaryota</taxon>
        <taxon>Fungi</taxon>
        <taxon>Dikarya</taxon>
        <taxon>Ascomycota</taxon>
        <taxon>Pezizomycotina</taxon>
        <taxon>Orbiliomycetes</taxon>
        <taxon>Orbiliales</taxon>
        <taxon>Orbiliaceae</taxon>
        <taxon>Orbilia</taxon>
    </lineage>
</organism>